<dbReference type="PROSITE" id="PS50240">
    <property type="entry name" value="TRYPSIN_DOM"/>
    <property type="match status" value="1"/>
</dbReference>
<dbReference type="FunFam" id="2.40.10.10:FF:000028">
    <property type="entry name" value="Serine protease easter"/>
    <property type="match status" value="1"/>
</dbReference>
<protein>
    <recommendedName>
        <fullName evidence="10">Peptidase S1 domain-containing protein</fullName>
    </recommendedName>
</protein>
<dbReference type="PANTHER" id="PTHR24256">
    <property type="entry name" value="TRYPTASE-RELATED"/>
    <property type="match status" value="1"/>
</dbReference>
<keyword evidence="12" id="KW-1185">Reference proteome</keyword>
<dbReference type="InterPro" id="IPR001254">
    <property type="entry name" value="Trypsin_dom"/>
</dbReference>
<reference evidence="11 12" key="1">
    <citation type="submission" date="2017-06" db="EMBL/GenBank/DDBJ databases">
        <title>Aedes aegypti genome working group (AGWG) sequencing and assembly.</title>
        <authorList>
            <consortium name="Aedes aegypti Genome Working Group (AGWG)"/>
            <person name="Matthews B.J."/>
        </authorList>
    </citation>
    <scope>NUCLEOTIDE SEQUENCE [LARGE SCALE GENOMIC DNA]</scope>
    <source>
        <strain evidence="11 12">LVP_AGWG</strain>
    </source>
</reference>
<dbReference type="OrthoDB" id="5565075at2759"/>
<dbReference type="InterPro" id="IPR051487">
    <property type="entry name" value="Ser/Thr_Proteases_Immune/Dev"/>
</dbReference>
<keyword evidence="5" id="KW-0391">Immunity</keyword>
<dbReference type="SUPFAM" id="SSF50494">
    <property type="entry name" value="Trypsin-like serine proteases"/>
    <property type="match status" value="1"/>
</dbReference>
<proteinExistence type="inferred from homology"/>
<dbReference type="Pfam" id="PF00089">
    <property type="entry name" value="Trypsin"/>
    <property type="match status" value="1"/>
</dbReference>
<dbReference type="GO" id="GO:0006508">
    <property type="term" value="P:proteolysis"/>
    <property type="evidence" value="ECO:0007669"/>
    <property type="project" value="InterPro"/>
</dbReference>
<dbReference type="Gene3D" id="2.40.10.10">
    <property type="entry name" value="Trypsin-like serine proteases"/>
    <property type="match status" value="2"/>
</dbReference>
<comment type="subcellular location">
    <subcellularLocation>
        <location evidence="1">Secreted</location>
    </subcellularLocation>
</comment>
<gene>
    <name evidence="11" type="primary">5564283</name>
</gene>
<evidence type="ECO:0000256" key="8">
    <source>
        <dbReference type="ARBA" id="ARBA00024195"/>
    </source>
</evidence>
<evidence type="ECO:0000256" key="3">
    <source>
        <dbReference type="ARBA" id="ARBA00022588"/>
    </source>
</evidence>
<organism evidence="11 12">
    <name type="scientific">Aedes aegypti</name>
    <name type="common">Yellowfever mosquito</name>
    <name type="synonym">Culex aegypti</name>
    <dbReference type="NCBI Taxonomy" id="7159"/>
    <lineage>
        <taxon>Eukaryota</taxon>
        <taxon>Metazoa</taxon>
        <taxon>Ecdysozoa</taxon>
        <taxon>Arthropoda</taxon>
        <taxon>Hexapoda</taxon>
        <taxon>Insecta</taxon>
        <taxon>Pterygota</taxon>
        <taxon>Neoptera</taxon>
        <taxon>Endopterygota</taxon>
        <taxon>Diptera</taxon>
        <taxon>Nematocera</taxon>
        <taxon>Culicoidea</taxon>
        <taxon>Culicidae</taxon>
        <taxon>Culicinae</taxon>
        <taxon>Aedini</taxon>
        <taxon>Aedes</taxon>
        <taxon>Stegomyia</taxon>
    </lineage>
</organism>
<dbReference type="InterPro" id="IPR018114">
    <property type="entry name" value="TRYPSIN_HIS"/>
</dbReference>
<feature type="signal peptide" evidence="9">
    <location>
        <begin position="1"/>
        <end position="20"/>
    </location>
</feature>
<keyword evidence="3" id="KW-0399">Innate immunity</keyword>
<evidence type="ECO:0000256" key="7">
    <source>
        <dbReference type="ARBA" id="ARBA00023180"/>
    </source>
</evidence>
<feature type="chain" id="PRO_5037227646" description="Peptidase S1 domain-containing protein" evidence="9">
    <location>
        <begin position="21"/>
        <end position="297"/>
    </location>
</feature>
<dbReference type="PRINTS" id="PR00722">
    <property type="entry name" value="CHYMOTRYPSIN"/>
</dbReference>
<keyword evidence="4 9" id="KW-0732">Signal</keyword>
<evidence type="ECO:0000256" key="6">
    <source>
        <dbReference type="ARBA" id="ARBA00023157"/>
    </source>
</evidence>
<dbReference type="GO" id="GO:0004252">
    <property type="term" value="F:serine-type endopeptidase activity"/>
    <property type="evidence" value="ECO:0007669"/>
    <property type="project" value="InterPro"/>
</dbReference>
<evidence type="ECO:0000256" key="4">
    <source>
        <dbReference type="ARBA" id="ARBA00022729"/>
    </source>
</evidence>
<dbReference type="InterPro" id="IPR009003">
    <property type="entry name" value="Peptidase_S1_PA"/>
</dbReference>
<dbReference type="InterPro" id="IPR001314">
    <property type="entry name" value="Peptidase_S1A"/>
</dbReference>
<keyword evidence="6" id="KW-1015">Disulfide bond</keyword>
<dbReference type="EnsemblMetazoa" id="AAEL014386-RB">
    <property type="protein sequence ID" value="AAEL014386-PB"/>
    <property type="gene ID" value="AAEL014386"/>
</dbReference>
<dbReference type="GO" id="GO:0005576">
    <property type="term" value="C:extracellular region"/>
    <property type="evidence" value="ECO:0007669"/>
    <property type="project" value="UniProtKB-SubCell"/>
</dbReference>
<dbReference type="SMART" id="SM00020">
    <property type="entry name" value="Tryp_SPc"/>
    <property type="match status" value="1"/>
</dbReference>
<evidence type="ECO:0000256" key="1">
    <source>
        <dbReference type="ARBA" id="ARBA00004613"/>
    </source>
</evidence>
<dbReference type="Proteomes" id="UP000008820">
    <property type="component" value="Chromosome 2"/>
</dbReference>
<comment type="similarity">
    <text evidence="8">Belongs to the peptidase S1 family. CLIP subfamily.</text>
</comment>
<evidence type="ECO:0000313" key="12">
    <source>
        <dbReference type="Proteomes" id="UP000008820"/>
    </source>
</evidence>
<evidence type="ECO:0000256" key="5">
    <source>
        <dbReference type="ARBA" id="ARBA00022859"/>
    </source>
</evidence>
<dbReference type="AlphaFoldDB" id="A0A903UZ22"/>
<evidence type="ECO:0000256" key="9">
    <source>
        <dbReference type="SAM" id="SignalP"/>
    </source>
</evidence>
<keyword evidence="2" id="KW-0964">Secreted</keyword>
<dbReference type="InterPro" id="IPR043504">
    <property type="entry name" value="Peptidase_S1_PA_chymotrypsin"/>
</dbReference>
<keyword evidence="7" id="KW-0325">Glycoprotein</keyword>
<name>A0A903UZ22_AEDAE</name>
<evidence type="ECO:0000259" key="10">
    <source>
        <dbReference type="PROSITE" id="PS50240"/>
    </source>
</evidence>
<dbReference type="GO" id="GO:0045087">
    <property type="term" value="P:innate immune response"/>
    <property type="evidence" value="ECO:0007669"/>
    <property type="project" value="UniProtKB-KW"/>
</dbReference>
<reference evidence="11" key="2">
    <citation type="submission" date="2022-10" db="UniProtKB">
        <authorList>
            <consortium name="EnsemblMetazoa"/>
        </authorList>
    </citation>
    <scope>IDENTIFICATION</scope>
    <source>
        <strain evidence="11">LVP_AGWG</strain>
    </source>
</reference>
<accession>A0A903UZ22</accession>
<evidence type="ECO:0000313" key="11">
    <source>
        <dbReference type="EnsemblMetazoa" id="AAEL014386-PB"/>
    </source>
</evidence>
<sequence>MIRLNALLASLSCAVGFASAAECSLPAPGSCGVLPLDSEESVPSNTVYPWMAVLIAQPRKNGSIVAICGGSLVSDRFILTAAHCFNILPDHNMLKVRLGGWNITTDRSCDDRICSGRIVDYAIERVFVHQDFNSTNIHYDIALIKLAKSVAFTDFVSPICIAESISCKIPQDAEKIFRAVGWNIVEEEYVANLTDFIGDRHQFSIEMYSVYGNSCDYVFWPTLEICTKRVNKTNDQFVDFGRSLISKENDGYWFLYGYGVWEFGNPDAMPYESDIFTRIACHRDWIKSILKNFTTCS</sequence>
<evidence type="ECO:0000256" key="2">
    <source>
        <dbReference type="ARBA" id="ARBA00022525"/>
    </source>
</evidence>
<dbReference type="PROSITE" id="PS00134">
    <property type="entry name" value="TRYPSIN_HIS"/>
    <property type="match status" value="1"/>
</dbReference>
<feature type="domain" description="Peptidase S1" evidence="10">
    <location>
        <begin position="48"/>
        <end position="291"/>
    </location>
</feature>